<dbReference type="STRING" id="716544.wcw_1780"/>
<reference evidence="1 2" key="1">
    <citation type="journal article" date="2010" name="PLoS ONE">
        <title>The Waddlia genome: a window into chlamydial biology.</title>
        <authorList>
            <person name="Bertelli C."/>
            <person name="Collyn F."/>
            <person name="Croxatto A."/>
            <person name="Ruckert C."/>
            <person name="Polkinghorne A."/>
            <person name="Kebbi-Beghdadi C."/>
            <person name="Goesmann A."/>
            <person name="Vaughan L."/>
            <person name="Greub G."/>
        </authorList>
    </citation>
    <scope>NUCLEOTIDE SEQUENCE [LARGE SCALE GENOMIC DNA]</scope>
    <source>
        <strain evidence="2">ATCC VR-1470 / WSU 86-1044</strain>
    </source>
</reference>
<keyword evidence="2" id="KW-1185">Reference proteome</keyword>
<organism evidence="1 2">
    <name type="scientific">Waddlia chondrophila (strain ATCC VR-1470 / WSU 86-1044)</name>
    <dbReference type="NCBI Taxonomy" id="716544"/>
    <lineage>
        <taxon>Bacteria</taxon>
        <taxon>Pseudomonadati</taxon>
        <taxon>Chlamydiota</taxon>
        <taxon>Chlamydiia</taxon>
        <taxon>Parachlamydiales</taxon>
        <taxon>Waddliaceae</taxon>
        <taxon>Waddlia</taxon>
    </lineage>
</organism>
<dbReference type="OrthoDB" id="22031at2"/>
<evidence type="ECO:0000313" key="2">
    <source>
        <dbReference type="Proteomes" id="UP000001505"/>
    </source>
</evidence>
<dbReference type="EMBL" id="CP001928">
    <property type="protein sequence ID" value="ADI39119.1"/>
    <property type="molecule type" value="Genomic_DNA"/>
</dbReference>
<dbReference type="RefSeq" id="WP_013182821.1">
    <property type="nucleotide sequence ID" value="NC_014225.1"/>
</dbReference>
<dbReference type="eggNOG" id="ENOG5033MKC">
    <property type="taxonomic scope" value="Bacteria"/>
</dbReference>
<evidence type="ECO:0000313" key="1">
    <source>
        <dbReference type="EMBL" id="ADI39119.1"/>
    </source>
</evidence>
<dbReference type="HOGENOM" id="CLU_093457_0_0_0"/>
<gene>
    <name evidence="1" type="ordered locus">wcw_1780</name>
</gene>
<sequence>MKKIFLFFTLVSFLLKVEATVNVSERLQNISAEDQKKICYFFEKLIKQYGFGYTLFGEKPVSMLYWLAIPEYDRKRPYFSVDEDFVEAYKTWKKHQGKFSSEKYFFEERSLVVGKEYVDLILINKSEFYKKIFLHSDLFPDHYDEKAFINNEKVELFSKEDVGGYHLRMGVLLGYGEGNASEFAKRTINDPKESPDWVVFKDLIRTKKNKNTPNPPVFRANPHTQETQKLIENYSQTQEKLEDILNNENFLQIVLEEYCSAAAD</sequence>
<name>D6YSS4_WADCW</name>
<accession>D6YSS4</accession>
<protein>
    <submittedName>
        <fullName evidence="1">Uncharacterized protein</fullName>
    </submittedName>
</protein>
<dbReference type="KEGG" id="wch:wcw_1780"/>
<proteinExistence type="predicted"/>
<dbReference type="Proteomes" id="UP000001505">
    <property type="component" value="Chromosome"/>
</dbReference>
<dbReference type="AlphaFoldDB" id="D6YSS4"/>